<evidence type="ECO:0000313" key="8">
    <source>
        <dbReference type="Proteomes" id="UP000655420"/>
    </source>
</evidence>
<feature type="transmembrane region" description="Helical" evidence="6">
    <location>
        <begin position="259"/>
        <end position="282"/>
    </location>
</feature>
<feature type="transmembrane region" description="Helical" evidence="6">
    <location>
        <begin position="156"/>
        <end position="175"/>
    </location>
</feature>
<dbReference type="EMBL" id="JAEHHL010000012">
    <property type="protein sequence ID" value="MBK0400903.1"/>
    <property type="molecule type" value="Genomic_DNA"/>
</dbReference>
<evidence type="ECO:0000256" key="2">
    <source>
        <dbReference type="ARBA" id="ARBA00022475"/>
    </source>
</evidence>
<evidence type="ECO:0000313" key="7">
    <source>
        <dbReference type="EMBL" id="MBK0400903.1"/>
    </source>
</evidence>
<dbReference type="GO" id="GO:0015385">
    <property type="term" value="F:sodium:proton antiporter activity"/>
    <property type="evidence" value="ECO:0007669"/>
    <property type="project" value="UniProtKB-UniRule"/>
</dbReference>
<dbReference type="PANTHER" id="PTHR30341">
    <property type="entry name" value="SODIUM ION/PROTON ANTIPORTER NHAA-RELATED"/>
    <property type="match status" value="1"/>
</dbReference>
<dbReference type="InterPro" id="IPR023171">
    <property type="entry name" value="Na/H_antiporter_dom_sf"/>
</dbReference>
<feature type="transmembrane region" description="Helical" evidence="6">
    <location>
        <begin position="330"/>
        <end position="352"/>
    </location>
</feature>
<keyword evidence="3 6" id="KW-0812">Transmembrane</keyword>
<dbReference type="GO" id="GO:0005886">
    <property type="term" value="C:plasma membrane"/>
    <property type="evidence" value="ECO:0007669"/>
    <property type="project" value="UniProtKB-SubCell"/>
</dbReference>
<keyword evidence="6" id="KW-0915">Sodium</keyword>
<protein>
    <recommendedName>
        <fullName evidence="6">Na(+)/H(+) antiporter NhaA</fullName>
    </recommendedName>
    <alternativeName>
        <fullName evidence="6">Sodium/proton antiporter NhaA</fullName>
    </alternativeName>
</protein>
<comment type="subcellular location">
    <subcellularLocation>
        <location evidence="1">Cell inner membrane</location>
        <topology evidence="1">Multi-pass membrane protein</topology>
    </subcellularLocation>
    <subcellularLocation>
        <location evidence="6">Cell membrane</location>
        <topology evidence="6">Multi-pass membrane protein</topology>
    </subcellularLocation>
</comment>
<dbReference type="Gene3D" id="1.20.1530.10">
    <property type="entry name" value="Na+/H+ antiporter like domain"/>
    <property type="match status" value="1"/>
</dbReference>
<feature type="transmembrane region" description="Helical" evidence="6">
    <location>
        <begin position="98"/>
        <end position="118"/>
    </location>
</feature>
<keyword evidence="6" id="KW-0739">Sodium transport</keyword>
<sequence>MVSRLATMSNETRAGLLLALAALAGVLSENIAFLKPSYDAILTTYITLSVGDAAISKPILLWINDALMAVFFFLVALEIKKEIVEGSLSEWRKAALPVYGAVGGMVVPAIVFVGIVGIDSAEAVGWAIPAATDIAFALGVLSLFGNRVPPALKAFLLALAVVDDLAAIAIIAVFYTSNLSLAALALGAIGLAALLGLNLSGFKRKAPYVLIGIFLWVCVLKSGVHATLAGVALGFAIPIGKDREGRSPLKTMEHGLHPYVAYFVMPIFAFANAGVPLGGLTIADLTAPLTLAIALGLFLGKQIGVFGFAWSAIRLGLADAPKGATLLQLYGIALLAGIGFTMSLFIGTLAFAEPEYQNAVRLGVLGGSIMSGVVGALVLAHASRVPVARHGAANRVPAV</sequence>
<feature type="transmembrane region" description="Helical" evidence="6">
    <location>
        <begin position="59"/>
        <end position="77"/>
    </location>
</feature>
<keyword evidence="5 6" id="KW-0472">Membrane</keyword>
<dbReference type="InterPro" id="IPR004670">
    <property type="entry name" value="NhaA"/>
</dbReference>
<comment type="function">
    <text evidence="6">Na(+)/H(+) antiporter that extrudes sodium in exchange for external protons.</text>
</comment>
<dbReference type="NCBIfam" id="TIGR00773">
    <property type="entry name" value="NhaA"/>
    <property type="match status" value="1"/>
</dbReference>
<dbReference type="Pfam" id="PF06965">
    <property type="entry name" value="Na_H_antiport_1"/>
    <property type="match status" value="1"/>
</dbReference>
<dbReference type="PANTHER" id="PTHR30341:SF0">
    <property type="entry name" value="NA(+)_H(+) ANTIPORTER NHAA"/>
    <property type="match status" value="1"/>
</dbReference>
<feature type="transmembrane region" description="Helical" evidence="6">
    <location>
        <begin position="359"/>
        <end position="380"/>
    </location>
</feature>
<evidence type="ECO:0000256" key="1">
    <source>
        <dbReference type="ARBA" id="ARBA00004429"/>
    </source>
</evidence>
<dbReference type="HAMAP" id="MF_01844">
    <property type="entry name" value="NhaA"/>
    <property type="match status" value="1"/>
</dbReference>
<evidence type="ECO:0000256" key="6">
    <source>
        <dbReference type="HAMAP-Rule" id="MF_01844"/>
    </source>
</evidence>
<organism evidence="7 8">
    <name type="scientific">Thermohalobaculum xanthum</name>
    <dbReference type="NCBI Taxonomy" id="2753746"/>
    <lineage>
        <taxon>Bacteria</taxon>
        <taxon>Pseudomonadati</taxon>
        <taxon>Pseudomonadota</taxon>
        <taxon>Alphaproteobacteria</taxon>
        <taxon>Rhodobacterales</taxon>
        <taxon>Paracoccaceae</taxon>
        <taxon>Thermohalobaculum</taxon>
    </lineage>
</organism>
<keyword evidence="4 6" id="KW-1133">Transmembrane helix</keyword>
<feature type="transmembrane region" description="Helical" evidence="6">
    <location>
        <begin position="213"/>
        <end position="239"/>
    </location>
</feature>
<comment type="similarity">
    <text evidence="6">Belongs to the NhaA Na(+)/H(+) (TC 2.A.33) antiporter family.</text>
</comment>
<evidence type="ECO:0000256" key="3">
    <source>
        <dbReference type="ARBA" id="ARBA00022692"/>
    </source>
</evidence>
<dbReference type="NCBIfam" id="NF007111">
    <property type="entry name" value="PRK09560.1"/>
    <property type="match status" value="1"/>
</dbReference>
<keyword evidence="8" id="KW-1185">Reference proteome</keyword>
<feature type="transmembrane region" description="Helical" evidence="6">
    <location>
        <begin position="181"/>
        <end position="201"/>
    </location>
</feature>
<comment type="catalytic activity">
    <reaction evidence="6">
        <text>Na(+)(in) + 2 H(+)(out) = Na(+)(out) + 2 H(+)(in)</text>
        <dbReference type="Rhea" id="RHEA:29251"/>
        <dbReference type="ChEBI" id="CHEBI:15378"/>
        <dbReference type="ChEBI" id="CHEBI:29101"/>
    </reaction>
</comment>
<keyword evidence="2 6" id="KW-1003">Cell membrane</keyword>
<dbReference type="Proteomes" id="UP000655420">
    <property type="component" value="Unassembled WGS sequence"/>
</dbReference>
<evidence type="ECO:0000256" key="5">
    <source>
        <dbReference type="ARBA" id="ARBA00023136"/>
    </source>
</evidence>
<keyword evidence="6" id="KW-0406">Ion transport</keyword>
<keyword evidence="6" id="KW-0050">Antiport</keyword>
<comment type="caution">
    <text evidence="7">The sequence shown here is derived from an EMBL/GenBank/DDBJ whole genome shotgun (WGS) entry which is preliminary data.</text>
</comment>
<keyword evidence="6" id="KW-0813">Transport</keyword>
<proteinExistence type="inferred from homology"/>
<feature type="transmembrane region" description="Helical" evidence="6">
    <location>
        <begin position="289"/>
        <end position="310"/>
    </location>
</feature>
<evidence type="ECO:0000256" key="4">
    <source>
        <dbReference type="ARBA" id="ARBA00022989"/>
    </source>
</evidence>
<feature type="transmembrane region" description="Helical" evidence="6">
    <location>
        <begin position="124"/>
        <end position="144"/>
    </location>
</feature>
<gene>
    <name evidence="6 7" type="primary">nhaA</name>
    <name evidence="7" type="ORF">H0I76_17015</name>
</gene>
<reference evidence="7" key="1">
    <citation type="submission" date="2020-12" db="EMBL/GenBank/DDBJ databases">
        <title>Bacterial taxonomy.</title>
        <authorList>
            <person name="Pan X."/>
        </authorList>
    </citation>
    <scope>NUCLEOTIDE SEQUENCE</scope>
    <source>
        <strain evidence="7">M0105</strain>
    </source>
</reference>
<dbReference type="RefSeq" id="WP_200612701.1">
    <property type="nucleotide sequence ID" value="NZ_JAEHHL010000012.1"/>
</dbReference>
<dbReference type="GO" id="GO:0006885">
    <property type="term" value="P:regulation of pH"/>
    <property type="evidence" value="ECO:0007669"/>
    <property type="project" value="UniProtKB-UniRule"/>
</dbReference>
<dbReference type="NCBIfam" id="NF007112">
    <property type="entry name" value="PRK09561.1"/>
    <property type="match status" value="1"/>
</dbReference>
<dbReference type="AlphaFoldDB" id="A0A8J7SG98"/>
<name>A0A8J7SG98_9RHOB</name>
<accession>A0A8J7SG98</accession>